<gene>
    <name evidence="2" type="ORF">ISS97_07990</name>
</gene>
<accession>A0ABW8K2S8</accession>
<keyword evidence="3" id="KW-1185">Reference proteome</keyword>
<dbReference type="InterPro" id="IPR029058">
    <property type="entry name" value="AB_hydrolase_fold"/>
</dbReference>
<dbReference type="PRINTS" id="PR00412">
    <property type="entry name" value="EPOXHYDRLASE"/>
</dbReference>
<dbReference type="InterPro" id="IPR050266">
    <property type="entry name" value="AB_hydrolase_sf"/>
</dbReference>
<sequence>MPKLRLAGHPMYYMDRGKGTPVVLLHSYLANAFMWTPQVQALETRYRVIVPDLWGHGSSGALPEGTHDLSALTRHVAALIDSLDLETYVVAGQSVGGMMAGELALSSPTRVKGLIMMGTYLGQEPAKPQDYFMRLLDRIDADGTFTPALLDEITALFFQSDVSGATPSLKASFQRQLLSWSMETLRQSILPIGRMIFQRRDLCSRLHELSSTPTLVMCGEHDRVRPTSESVDMAQRIGCRYIEVPGASHTSNLEQPEFVTRAWLGFLAEREARA</sequence>
<protein>
    <submittedName>
        <fullName evidence="2">Alpha/beta hydrolase</fullName>
    </submittedName>
</protein>
<dbReference type="PRINTS" id="PR00111">
    <property type="entry name" value="ABHYDROLASE"/>
</dbReference>
<dbReference type="PANTHER" id="PTHR43798:SF29">
    <property type="entry name" value="AB HYDROLASE-1 DOMAIN-CONTAINING PROTEIN"/>
    <property type="match status" value="1"/>
</dbReference>
<dbReference type="PANTHER" id="PTHR43798">
    <property type="entry name" value="MONOACYLGLYCEROL LIPASE"/>
    <property type="match status" value="1"/>
</dbReference>
<dbReference type="InterPro" id="IPR000073">
    <property type="entry name" value="AB_hydrolase_1"/>
</dbReference>
<organism evidence="2 3">
    <name type="scientific">Dyella koreensis</name>
    <dbReference type="NCBI Taxonomy" id="311235"/>
    <lineage>
        <taxon>Bacteria</taxon>
        <taxon>Pseudomonadati</taxon>
        <taxon>Pseudomonadota</taxon>
        <taxon>Gammaproteobacteria</taxon>
        <taxon>Lysobacterales</taxon>
        <taxon>Rhodanobacteraceae</taxon>
        <taxon>Dyella</taxon>
    </lineage>
</organism>
<dbReference type="SUPFAM" id="SSF53474">
    <property type="entry name" value="alpha/beta-Hydrolases"/>
    <property type="match status" value="1"/>
</dbReference>
<evidence type="ECO:0000259" key="1">
    <source>
        <dbReference type="Pfam" id="PF00561"/>
    </source>
</evidence>
<dbReference type="Gene3D" id="3.40.50.1820">
    <property type="entry name" value="alpha/beta hydrolase"/>
    <property type="match status" value="1"/>
</dbReference>
<name>A0ABW8K2S8_9GAMM</name>
<proteinExistence type="predicted"/>
<comment type="caution">
    <text evidence="2">The sequence shown here is derived from an EMBL/GenBank/DDBJ whole genome shotgun (WGS) entry which is preliminary data.</text>
</comment>
<reference evidence="2 3" key="1">
    <citation type="submission" date="2020-10" db="EMBL/GenBank/DDBJ databases">
        <title>Phylogeny of dyella-like bacteria.</title>
        <authorList>
            <person name="Fu J."/>
        </authorList>
    </citation>
    <scope>NUCLEOTIDE SEQUENCE [LARGE SCALE GENOMIC DNA]</scope>
    <source>
        <strain evidence="2 3">BB4</strain>
    </source>
</reference>
<evidence type="ECO:0000313" key="3">
    <source>
        <dbReference type="Proteomes" id="UP001620408"/>
    </source>
</evidence>
<feature type="domain" description="AB hydrolase-1" evidence="1">
    <location>
        <begin position="21"/>
        <end position="255"/>
    </location>
</feature>
<keyword evidence="2" id="KW-0378">Hydrolase</keyword>
<dbReference type="Pfam" id="PF00561">
    <property type="entry name" value="Abhydrolase_1"/>
    <property type="match status" value="1"/>
</dbReference>
<dbReference type="InterPro" id="IPR000639">
    <property type="entry name" value="Epox_hydrolase-like"/>
</dbReference>
<evidence type="ECO:0000313" key="2">
    <source>
        <dbReference type="EMBL" id="MFK2917200.1"/>
    </source>
</evidence>
<dbReference type="GO" id="GO:0016787">
    <property type="term" value="F:hydrolase activity"/>
    <property type="evidence" value="ECO:0007669"/>
    <property type="project" value="UniProtKB-KW"/>
</dbReference>
<dbReference type="Proteomes" id="UP001620408">
    <property type="component" value="Unassembled WGS sequence"/>
</dbReference>
<dbReference type="EMBL" id="JADIKD010000009">
    <property type="protein sequence ID" value="MFK2917200.1"/>
    <property type="molecule type" value="Genomic_DNA"/>
</dbReference>